<gene>
    <name evidence="2" type="ORF">NCTC10122_00700</name>
</gene>
<proteinExistence type="predicted"/>
<dbReference type="Proteomes" id="UP000290942">
    <property type="component" value="Chromosome"/>
</dbReference>
<feature type="transmembrane region" description="Helical" evidence="1">
    <location>
        <begin position="27"/>
        <end position="45"/>
    </location>
</feature>
<feature type="transmembrane region" description="Helical" evidence="1">
    <location>
        <begin position="52"/>
        <end position="74"/>
    </location>
</feature>
<keyword evidence="1" id="KW-1133">Transmembrane helix</keyword>
<dbReference type="EMBL" id="LR214970">
    <property type="protein sequence ID" value="VEU61108.1"/>
    <property type="molecule type" value="Genomic_DNA"/>
</dbReference>
<evidence type="ECO:0000313" key="2">
    <source>
        <dbReference type="EMBL" id="VEU61108.1"/>
    </source>
</evidence>
<feature type="transmembrane region" description="Helical" evidence="1">
    <location>
        <begin position="181"/>
        <end position="200"/>
    </location>
</feature>
<feature type="transmembrane region" description="Helical" evidence="1">
    <location>
        <begin position="150"/>
        <end position="169"/>
    </location>
</feature>
<name>A0A449AA34_9BACT</name>
<keyword evidence="1" id="KW-0472">Membrane</keyword>
<reference evidence="2 3" key="1">
    <citation type="submission" date="2019-01" db="EMBL/GenBank/DDBJ databases">
        <authorList>
            <consortium name="Pathogen Informatics"/>
        </authorList>
    </citation>
    <scope>NUCLEOTIDE SEQUENCE [LARGE SCALE GENOMIC DNA]</scope>
    <source>
        <strain evidence="2 3">NCTC10122</strain>
    </source>
</reference>
<dbReference type="AlphaFoldDB" id="A0A449AA34"/>
<feature type="transmembrane region" description="Helical" evidence="1">
    <location>
        <begin position="112"/>
        <end position="130"/>
    </location>
</feature>
<organism evidence="2 3">
    <name type="scientific">Mycoplasmopsis bovigenitalium</name>
    <dbReference type="NCBI Taxonomy" id="2112"/>
    <lineage>
        <taxon>Bacteria</taxon>
        <taxon>Bacillati</taxon>
        <taxon>Mycoplasmatota</taxon>
        <taxon>Mycoplasmoidales</taxon>
        <taxon>Metamycoplasmataceae</taxon>
        <taxon>Mycoplasmopsis</taxon>
    </lineage>
</organism>
<evidence type="ECO:0000313" key="3">
    <source>
        <dbReference type="Proteomes" id="UP000290942"/>
    </source>
</evidence>
<sequence length="244" mass="28578">MHFLNILSNSNSIDIPNNIPSRQMPSSIIWLDCAFLILLYVLLIFKKRYFTALFSLFGGILYFIVDWGIFYKLLGSRVVLNANPEAFLFWLSMSYGTTNFLFIWLAIKKDKYLLHFSLLILIWWICSAMIAKGLPHKEIIIWRTTGKYHWVMAIMLIVGYFAIIIYNIFTKKSQLPILRMLFIGIIVQFAWEFALLINGIRKPQWGPILIDSLIETNLGIPYIYLIYKFISSKINDDLTRVKKV</sequence>
<keyword evidence="1" id="KW-0812">Transmembrane</keyword>
<protein>
    <submittedName>
        <fullName evidence="2">Uncharacterized protein</fullName>
    </submittedName>
</protein>
<feature type="transmembrane region" description="Helical" evidence="1">
    <location>
        <begin position="206"/>
        <end position="227"/>
    </location>
</feature>
<dbReference type="RefSeq" id="WP_129687909.1">
    <property type="nucleotide sequence ID" value="NZ_LR214970.1"/>
</dbReference>
<feature type="transmembrane region" description="Helical" evidence="1">
    <location>
        <begin position="86"/>
        <end position="105"/>
    </location>
</feature>
<accession>A0A449AA34</accession>
<evidence type="ECO:0000256" key="1">
    <source>
        <dbReference type="SAM" id="Phobius"/>
    </source>
</evidence>